<organism evidence="3 5">
    <name type="scientific">Adineta ricciae</name>
    <name type="common">Rotifer</name>
    <dbReference type="NCBI Taxonomy" id="249248"/>
    <lineage>
        <taxon>Eukaryota</taxon>
        <taxon>Metazoa</taxon>
        <taxon>Spiralia</taxon>
        <taxon>Gnathifera</taxon>
        <taxon>Rotifera</taxon>
        <taxon>Eurotatoria</taxon>
        <taxon>Bdelloidea</taxon>
        <taxon>Adinetida</taxon>
        <taxon>Adinetidae</taxon>
        <taxon>Adineta</taxon>
    </lineage>
</organism>
<accession>A0A815VSR3</accession>
<comment type="caution">
    <text evidence="3">The sequence shown here is derived from an EMBL/GenBank/DDBJ whole genome shotgun (WGS) entry which is preliminary data.</text>
</comment>
<dbReference type="Proteomes" id="UP000663828">
    <property type="component" value="Unassembled WGS sequence"/>
</dbReference>
<dbReference type="EMBL" id="CAJNOR010002878">
    <property type="protein sequence ID" value="CAF1351845.1"/>
    <property type="molecule type" value="Genomic_DNA"/>
</dbReference>
<dbReference type="OrthoDB" id="6157510at2759"/>
<keyword evidence="1" id="KW-0472">Membrane</keyword>
<dbReference type="Proteomes" id="UP000663852">
    <property type="component" value="Unassembled WGS sequence"/>
</dbReference>
<dbReference type="AlphaFoldDB" id="A0A815VSR3"/>
<evidence type="ECO:0000313" key="5">
    <source>
        <dbReference type="Proteomes" id="UP000663852"/>
    </source>
</evidence>
<sequence>MTSAHNVSEIVDENRTTFWIRLKYEERLDTTVKYYTSKMVIVHIIAACGLSISELYYGLSYPNQCPIEPMISTFLIVHGATKFLWIFLNILAIINARFLYGIINKKSLARRLILINLLLQFLFAIWFFSWFIAGNIWIFRNKNHYQSSNSSDTNTFCRQELYDAAMLIINVTYGGFAVTLIATIIRRLISRKKQKNAMNNQ</sequence>
<name>A0A815VSR3_ADIRI</name>
<feature type="transmembrane region" description="Helical" evidence="1">
    <location>
        <begin position="79"/>
        <end position="100"/>
    </location>
</feature>
<feature type="transmembrane region" description="Helical" evidence="1">
    <location>
        <begin position="40"/>
        <end position="59"/>
    </location>
</feature>
<evidence type="ECO:0000313" key="4">
    <source>
        <dbReference type="Proteomes" id="UP000663828"/>
    </source>
</evidence>
<evidence type="ECO:0000313" key="2">
    <source>
        <dbReference type="EMBL" id="CAF1351845.1"/>
    </source>
</evidence>
<dbReference type="PANTHER" id="PTHR33444:SF7">
    <property type="entry name" value="TRANSMEMBRANE PROTEIN 272"/>
    <property type="match status" value="1"/>
</dbReference>
<keyword evidence="1" id="KW-1133">Transmembrane helix</keyword>
<keyword evidence="1" id="KW-0812">Transmembrane</keyword>
<dbReference type="PANTHER" id="PTHR33444">
    <property type="entry name" value="SI:DKEY-19B23.12-RELATED"/>
    <property type="match status" value="1"/>
</dbReference>
<proteinExistence type="predicted"/>
<evidence type="ECO:0000256" key="1">
    <source>
        <dbReference type="SAM" id="Phobius"/>
    </source>
</evidence>
<feature type="transmembrane region" description="Helical" evidence="1">
    <location>
        <begin position="164"/>
        <end position="185"/>
    </location>
</feature>
<dbReference type="EMBL" id="CAJNOJ010000894">
    <property type="protein sequence ID" value="CAF1532028.1"/>
    <property type="molecule type" value="Genomic_DNA"/>
</dbReference>
<reference evidence="3" key="1">
    <citation type="submission" date="2021-02" db="EMBL/GenBank/DDBJ databases">
        <authorList>
            <person name="Nowell W R."/>
        </authorList>
    </citation>
    <scope>NUCLEOTIDE SEQUENCE</scope>
</reference>
<evidence type="ECO:0000313" key="3">
    <source>
        <dbReference type="EMBL" id="CAF1532028.1"/>
    </source>
</evidence>
<protein>
    <submittedName>
        <fullName evidence="3">Uncharacterized protein</fullName>
    </submittedName>
</protein>
<dbReference type="InterPro" id="IPR040350">
    <property type="entry name" value="TMEM272"/>
</dbReference>
<gene>
    <name evidence="3" type="ORF">EDS130_LOCUS44647</name>
    <name evidence="2" type="ORF">XAT740_LOCUS31525</name>
</gene>
<feature type="transmembrane region" description="Helical" evidence="1">
    <location>
        <begin position="112"/>
        <end position="139"/>
    </location>
</feature>
<keyword evidence="4" id="KW-1185">Reference proteome</keyword>